<dbReference type="HOGENOM" id="CLU_2295075_0_0_1"/>
<organism evidence="3 4">
    <name type="scientific">Rhodnius prolixus</name>
    <name type="common">Triatomid bug</name>
    <dbReference type="NCBI Taxonomy" id="13249"/>
    <lineage>
        <taxon>Eukaryota</taxon>
        <taxon>Metazoa</taxon>
        <taxon>Ecdysozoa</taxon>
        <taxon>Arthropoda</taxon>
        <taxon>Hexapoda</taxon>
        <taxon>Insecta</taxon>
        <taxon>Pterygota</taxon>
        <taxon>Neoptera</taxon>
        <taxon>Paraneoptera</taxon>
        <taxon>Hemiptera</taxon>
        <taxon>Heteroptera</taxon>
        <taxon>Panheteroptera</taxon>
        <taxon>Cimicomorpha</taxon>
        <taxon>Reduviidae</taxon>
        <taxon>Triatominae</taxon>
        <taxon>Rhodnius</taxon>
    </lineage>
</organism>
<evidence type="ECO:0000313" key="4">
    <source>
        <dbReference type="Proteomes" id="UP000015103"/>
    </source>
</evidence>
<sequence>MSPLLICLICSVLTYTLAYVPERSIDYHIRPSRSHKEESSEGEDMPKPPGQGNHLDFNQILEKLNHQEPTRIDVIYDSLEAIMVIMGRTNLCFLSVLNSIL</sequence>
<dbReference type="EnsemblMetazoa" id="RPRC011711-RA">
    <property type="protein sequence ID" value="RPRC011711-PA"/>
    <property type="gene ID" value="RPRC011711"/>
</dbReference>
<dbReference type="Proteomes" id="UP000015103">
    <property type="component" value="Unassembled WGS sequence"/>
</dbReference>
<evidence type="ECO:0000313" key="3">
    <source>
        <dbReference type="EnsemblMetazoa" id="RPRC011711-PA"/>
    </source>
</evidence>
<keyword evidence="4" id="KW-1185">Reference proteome</keyword>
<name>T1I5Z2_RHOPR</name>
<feature type="compositionally biased region" description="Basic and acidic residues" evidence="1">
    <location>
        <begin position="30"/>
        <end position="39"/>
    </location>
</feature>
<accession>T1I5Z2</accession>
<dbReference type="EMBL" id="ACPB03000123">
    <property type="status" value="NOT_ANNOTATED_CDS"/>
    <property type="molecule type" value="Genomic_DNA"/>
</dbReference>
<feature type="chain" id="PRO_5043534087" evidence="2">
    <location>
        <begin position="19"/>
        <end position="101"/>
    </location>
</feature>
<evidence type="ECO:0000256" key="1">
    <source>
        <dbReference type="SAM" id="MobiDB-lite"/>
    </source>
</evidence>
<keyword evidence="2" id="KW-0732">Signal</keyword>
<dbReference type="VEuPathDB" id="VectorBase:RPRC011711"/>
<feature type="region of interest" description="Disordered" evidence="1">
    <location>
        <begin position="30"/>
        <end position="55"/>
    </location>
</feature>
<feature type="signal peptide" evidence="2">
    <location>
        <begin position="1"/>
        <end position="18"/>
    </location>
</feature>
<proteinExistence type="predicted"/>
<dbReference type="AlphaFoldDB" id="T1I5Z2"/>
<evidence type="ECO:0000256" key="2">
    <source>
        <dbReference type="SAM" id="SignalP"/>
    </source>
</evidence>
<reference evidence="3" key="1">
    <citation type="submission" date="2015-05" db="UniProtKB">
        <authorList>
            <consortium name="EnsemblMetazoa"/>
        </authorList>
    </citation>
    <scope>IDENTIFICATION</scope>
</reference>
<dbReference type="InParanoid" id="T1I5Z2"/>
<protein>
    <submittedName>
        <fullName evidence="3">Uncharacterized protein</fullName>
    </submittedName>
</protein>